<keyword evidence="4 8" id="KW-1133">Transmembrane helix</keyword>
<organism evidence="9 10">
    <name type="scientific">Takifugu flavidus</name>
    <name type="common">sansaifugu</name>
    <dbReference type="NCBI Taxonomy" id="433684"/>
    <lineage>
        <taxon>Eukaryota</taxon>
        <taxon>Metazoa</taxon>
        <taxon>Chordata</taxon>
        <taxon>Craniata</taxon>
        <taxon>Vertebrata</taxon>
        <taxon>Euteleostomi</taxon>
        <taxon>Actinopterygii</taxon>
        <taxon>Neopterygii</taxon>
        <taxon>Teleostei</taxon>
        <taxon>Neoteleostei</taxon>
        <taxon>Acanthomorphata</taxon>
        <taxon>Eupercaria</taxon>
        <taxon>Tetraodontiformes</taxon>
        <taxon>Tetradontoidea</taxon>
        <taxon>Tetraodontidae</taxon>
        <taxon>Takifugu</taxon>
    </lineage>
</organism>
<keyword evidence="3 8" id="KW-0812">Transmembrane</keyword>
<evidence type="ECO:0000256" key="1">
    <source>
        <dbReference type="ARBA" id="ARBA00004141"/>
    </source>
</evidence>
<sequence length="547" mass="62512">MKETRCQSWVREQRRRSRAPAPAPSTQIRNDGVLEDGLKILKVNSEECRIGAFWLDHLHPFKTSCDWTLQTGRRRDEWGRGPGLCTAPQKPQQPYNGSHESPGDAQHRSFNQSPQHLRVLLTQCEPISQALIIDFLATFEAFPAPRQSAAEPLRRSTITWFFFLVVYVRTLNPLKCHRCLRGQQRLSRAQRRGLRHLTGLFLSRNQNVPEDRRENKDDDGEEDKEEEDDSCRDEGFMGMTPLLQAHHAMEKVEEFVHKVWEGRWRVIPHDVLPDWLKDNDFLLHGHRPPMPSFRACFRSIFRIHTETGNIWTHLLGCLFFLCLGLMYMFRPNISFVAPVQEKVVIGVFFLGAILCLSFSWLFHTVYCHSEGVSKVFSKLDYSGIAFLIMGSFVPWLYYSFYCSPQPCFIYLIVVCILGLAAITVSQCDFFATPQYRGVRAGVFVGLGLSGVVPTLHFVISEGLIRATTMGQMGWLLLMATLYITGACLYAARIPERFFPGKCDIWFHSHQLFHILVVAGAFVHFHGVSNLQEFRYTAGGGCTEDGAL</sequence>
<feature type="binding site" evidence="6">
    <location>
        <position position="363"/>
    </location>
    <ligand>
        <name>Zn(2+)</name>
        <dbReference type="ChEBI" id="CHEBI:29105"/>
    </ligand>
</feature>
<evidence type="ECO:0000256" key="2">
    <source>
        <dbReference type="ARBA" id="ARBA00007018"/>
    </source>
</evidence>
<dbReference type="GO" id="GO:0038023">
    <property type="term" value="F:signaling receptor activity"/>
    <property type="evidence" value="ECO:0007669"/>
    <property type="project" value="TreeGrafter"/>
</dbReference>
<feature type="transmembrane region" description="Helical" evidence="8">
    <location>
        <begin position="341"/>
        <end position="361"/>
    </location>
</feature>
<comment type="similarity">
    <text evidence="2">Belongs to the ADIPOR family.</text>
</comment>
<keyword evidence="5 8" id="KW-0472">Membrane</keyword>
<feature type="region of interest" description="Disordered" evidence="7">
    <location>
        <begin position="1"/>
        <end position="29"/>
    </location>
</feature>
<feature type="transmembrane region" description="Helical" evidence="8">
    <location>
        <begin position="438"/>
        <end position="460"/>
    </location>
</feature>
<keyword evidence="10" id="KW-1185">Reference proteome</keyword>
<keyword evidence="6" id="KW-0862">Zinc</keyword>
<evidence type="ECO:0000256" key="8">
    <source>
        <dbReference type="SAM" id="Phobius"/>
    </source>
</evidence>
<feature type="compositionally biased region" description="Polar residues" evidence="7">
    <location>
        <begin position="89"/>
        <end position="99"/>
    </location>
</feature>
<evidence type="ECO:0000256" key="4">
    <source>
        <dbReference type="ARBA" id="ARBA00022989"/>
    </source>
</evidence>
<comment type="subcellular location">
    <subcellularLocation>
        <location evidence="1">Membrane</location>
        <topology evidence="1">Multi-pass membrane protein</topology>
    </subcellularLocation>
</comment>
<evidence type="ECO:0000313" key="10">
    <source>
        <dbReference type="Proteomes" id="UP000324091"/>
    </source>
</evidence>
<dbReference type="InterPro" id="IPR004254">
    <property type="entry name" value="AdipoR/HlyIII-related"/>
</dbReference>
<protein>
    <submittedName>
        <fullName evidence="9">Adiponectin receptor protein 2</fullName>
    </submittedName>
</protein>
<dbReference type="GO" id="GO:0033211">
    <property type="term" value="P:adiponectin-activated signaling pathway"/>
    <property type="evidence" value="ECO:0007669"/>
    <property type="project" value="TreeGrafter"/>
</dbReference>
<keyword evidence="9" id="KW-0675">Receptor</keyword>
<reference evidence="9 10" key="1">
    <citation type="submission" date="2019-04" db="EMBL/GenBank/DDBJ databases">
        <title>Chromosome genome assembly for Takifugu flavidus.</title>
        <authorList>
            <person name="Xiao S."/>
        </authorList>
    </citation>
    <scope>NUCLEOTIDE SEQUENCE [LARGE SCALE GENOMIC DNA]</scope>
    <source>
        <strain evidence="9">HTHZ2018</strain>
        <tissue evidence="9">Muscle</tissue>
    </source>
</reference>
<feature type="compositionally biased region" description="Acidic residues" evidence="7">
    <location>
        <begin position="217"/>
        <end position="231"/>
    </location>
</feature>
<dbReference type="EMBL" id="RHFK02000015">
    <property type="protein sequence ID" value="TWW64643.1"/>
    <property type="molecule type" value="Genomic_DNA"/>
</dbReference>
<dbReference type="AlphaFoldDB" id="A0A5C6NBX0"/>
<dbReference type="Pfam" id="PF03006">
    <property type="entry name" value="HlyIII"/>
    <property type="match status" value="1"/>
</dbReference>
<feature type="binding site" evidence="6">
    <location>
        <position position="509"/>
    </location>
    <ligand>
        <name>Zn(2+)</name>
        <dbReference type="ChEBI" id="CHEBI:29105"/>
    </ligand>
</feature>
<dbReference type="GO" id="GO:0005886">
    <property type="term" value="C:plasma membrane"/>
    <property type="evidence" value="ECO:0007669"/>
    <property type="project" value="TreeGrafter"/>
</dbReference>
<evidence type="ECO:0000256" key="5">
    <source>
        <dbReference type="ARBA" id="ARBA00023136"/>
    </source>
</evidence>
<gene>
    <name evidence="9" type="ORF">D4764_22G0002900</name>
</gene>
<feature type="transmembrane region" description="Helical" evidence="8">
    <location>
        <begin position="472"/>
        <end position="492"/>
    </location>
</feature>
<dbReference type="PANTHER" id="PTHR20855:SF33">
    <property type="entry name" value="ADIPONECTIN RECEPTOR PROTEIN 2"/>
    <property type="match status" value="1"/>
</dbReference>
<feature type="transmembrane region" description="Helical" evidence="8">
    <location>
        <begin position="407"/>
        <end position="426"/>
    </location>
</feature>
<evidence type="ECO:0000256" key="6">
    <source>
        <dbReference type="PIRSR" id="PIRSR604254-1"/>
    </source>
</evidence>
<dbReference type="Proteomes" id="UP000324091">
    <property type="component" value="Chromosome 22"/>
</dbReference>
<comment type="caution">
    <text evidence="9">The sequence shown here is derived from an EMBL/GenBank/DDBJ whole genome shotgun (WGS) entry which is preliminary data.</text>
</comment>
<proteinExistence type="inferred from homology"/>
<feature type="transmembrane region" description="Helical" evidence="8">
    <location>
        <begin position="381"/>
        <end position="400"/>
    </location>
</feature>
<dbReference type="PANTHER" id="PTHR20855">
    <property type="entry name" value="ADIPOR/PROGESTIN RECEPTOR-RELATED"/>
    <property type="match status" value="1"/>
</dbReference>
<evidence type="ECO:0000256" key="7">
    <source>
        <dbReference type="SAM" id="MobiDB-lite"/>
    </source>
</evidence>
<evidence type="ECO:0000256" key="3">
    <source>
        <dbReference type="ARBA" id="ARBA00022692"/>
    </source>
</evidence>
<evidence type="ECO:0000313" key="9">
    <source>
        <dbReference type="EMBL" id="TWW64643.1"/>
    </source>
</evidence>
<keyword evidence="6" id="KW-0479">Metal-binding</keyword>
<feature type="binding site" evidence="6">
    <location>
        <position position="513"/>
    </location>
    <ligand>
        <name>Zn(2+)</name>
        <dbReference type="ChEBI" id="CHEBI:29105"/>
    </ligand>
</feature>
<feature type="region of interest" description="Disordered" evidence="7">
    <location>
        <begin position="207"/>
        <end position="234"/>
    </location>
</feature>
<feature type="region of interest" description="Disordered" evidence="7">
    <location>
        <begin position="78"/>
        <end position="110"/>
    </location>
</feature>
<name>A0A5C6NBX0_9TELE</name>
<feature type="transmembrane region" description="Helical" evidence="8">
    <location>
        <begin position="310"/>
        <end position="329"/>
    </location>
</feature>
<dbReference type="GO" id="GO:0046872">
    <property type="term" value="F:metal ion binding"/>
    <property type="evidence" value="ECO:0007669"/>
    <property type="project" value="UniProtKB-KW"/>
</dbReference>
<feature type="transmembrane region" description="Helical" evidence="8">
    <location>
        <begin position="504"/>
        <end position="524"/>
    </location>
</feature>
<accession>A0A5C6NBX0</accession>